<keyword evidence="10" id="KW-0325">Glycoprotein</keyword>
<comment type="caution">
    <text evidence="11">Lacks conserved residue(s) required for the propagation of feature annotation.</text>
</comment>
<dbReference type="EMBL" id="LR899012">
    <property type="protein sequence ID" value="CAD7086791.1"/>
    <property type="molecule type" value="Genomic_DNA"/>
</dbReference>
<dbReference type="GO" id="GO:0048731">
    <property type="term" value="P:system development"/>
    <property type="evidence" value="ECO:0007669"/>
    <property type="project" value="UniProtKB-ARBA"/>
</dbReference>
<evidence type="ECO:0000256" key="4">
    <source>
        <dbReference type="ARBA" id="ARBA00022692"/>
    </source>
</evidence>
<dbReference type="PANTHER" id="PTHR14949">
    <property type="entry name" value="EGF-LIKE-DOMAIN, MULTIPLE 7, 8"/>
    <property type="match status" value="1"/>
</dbReference>
<dbReference type="GO" id="GO:0048513">
    <property type="term" value="P:animal organ development"/>
    <property type="evidence" value="ECO:0007669"/>
    <property type="project" value="UniProtKB-ARBA"/>
</dbReference>
<dbReference type="Gene3D" id="2.10.25.140">
    <property type="match status" value="1"/>
</dbReference>
<feature type="domain" description="EGF-like" evidence="14">
    <location>
        <begin position="140"/>
        <end position="173"/>
    </location>
</feature>
<feature type="disulfide bond" evidence="11">
    <location>
        <begin position="227"/>
        <end position="236"/>
    </location>
</feature>
<feature type="disulfide bond" evidence="11">
    <location>
        <begin position="291"/>
        <end position="300"/>
    </location>
</feature>
<evidence type="ECO:0000256" key="8">
    <source>
        <dbReference type="ARBA" id="ARBA00023136"/>
    </source>
</evidence>
<dbReference type="Pfam" id="PF01414">
    <property type="entry name" value="DSL"/>
    <property type="match status" value="1"/>
</dbReference>
<evidence type="ECO:0000256" key="2">
    <source>
        <dbReference type="ARBA" id="ARBA00022473"/>
    </source>
</evidence>
<gene>
    <name evidence="15" type="ORF">HERILL_LOCUS9537</name>
</gene>
<evidence type="ECO:0000256" key="7">
    <source>
        <dbReference type="ARBA" id="ARBA00022989"/>
    </source>
</evidence>
<dbReference type="InterPro" id="IPR000742">
    <property type="entry name" value="EGF"/>
</dbReference>
<dbReference type="GO" id="GO:0007154">
    <property type="term" value="P:cell communication"/>
    <property type="evidence" value="ECO:0007669"/>
    <property type="project" value="InterPro"/>
</dbReference>
<feature type="transmembrane region" description="Helical" evidence="13">
    <location>
        <begin position="75"/>
        <end position="95"/>
    </location>
</feature>
<dbReference type="FunFam" id="2.10.25.10:FF:000294">
    <property type="entry name" value="Delta-like protein"/>
    <property type="match status" value="1"/>
</dbReference>
<evidence type="ECO:0000313" key="15">
    <source>
        <dbReference type="EMBL" id="CAD7086791.1"/>
    </source>
</evidence>
<dbReference type="AlphaFoldDB" id="A0A7R8YWG9"/>
<keyword evidence="2" id="KW-0217">Developmental protein</keyword>
<dbReference type="InterPro" id="IPR002049">
    <property type="entry name" value="LE_dom"/>
</dbReference>
<feature type="disulfide bond" evidence="11">
    <location>
        <begin position="365"/>
        <end position="374"/>
    </location>
</feature>
<dbReference type="SUPFAM" id="SSF57196">
    <property type="entry name" value="EGF/Laminin"/>
    <property type="match status" value="1"/>
</dbReference>
<feature type="domain" description="EGF-like" evidence="14">
    <location>
        <begin position="268"/>
        <end position="301"/>
    </location>
</feature>
<keyword evidence="6" id="KW-0677">Repeat</keyword>
<dbReference type="InParanoid" id="A0A7R8YWG9"/>
<dbReference type="GO" id="GO:0016020">
    <property type="term" value="C:membrane"/>
    <property type="evidence" value="ECO:0007669"/>
    <property type="project" value="UniProtKB-SubCell"/>
</dbReference>
<evidence type="ECO:0000256" key="1">
    <source>
        <dbReference type="ARBA" id="ARBA00004479"/>
    </source>
</evidence>
<feature type="domain" description="EGF-like" evidence="14">
    <location>
        <begin position="334"/>
        <end position="375"/>
    </location>
</feature>
<feature type="transmembrane region" description="Helical" evidence="13">
    <location>
        <begin position="20"/>
        <end position="50"/>
    </location>
</feature>
<feature type="disulfide bond" evidence="11">
    <location>
        <begin position="163"/>
        <end position="172"/>
    </location>
</feature>
<protein>
    <recommendedName>
        <fullName evidence="14">EGF-like domain-containing protein</fullName>
    </recommendedName>
</protein>
<proteinExistence type="predicted"/>
<dbReference type="PANTHER" id="PTHR14949:SF56">
    <property type="entry name" value="EGF-LIKE-DOMAIN, MULTIPLE 7"/>
    <property type="match status" value="1"/>
</dbReference>
<name>A0A7R8YWG9_HERIL</name>
<keyword evidence="8 13" id="KW-0472">Membrane</keyword>
<dbReference type="Proteomes" id="UP000594454">
    <property type="component" value="Chromosome 4"/>
</dbReference>
<comment type="subcellular location">
    <subcellularLocation>
        <location evidence="1">Membrane</location>
        <topology evidence="1">Single-pass type I membrane protein</topology>
    </subcellularLocation>
</comment>
<keyword evidence="5" id="KW-0732">Signal</keyword>
<evidence type="ECO:0000256" key="11">
    <source>
        <dbReference type="PROSITE-ProRule" id="PRU00076"/>
    </source>
</evidence>
<evidence type="ECO:0000256" key="9">
    <source>
        <dbReference type="ARBA" id="ARBA00023157"/>
    </source>
</evidence>
<dbReference type="FunFam" id="2.10.25.140:FF:000002">
    <property type="entry name" value="Delta-like protein"/>
    <property type="match status" value="1"/>
</dbReference>
<evidence type="ECO:0000256" key="5">
    <source>
        <dbReference type="ARBA" id="ARBA00022729"/>
    </source>
</evidence>
<keyword evidence="9 11" id="KW-1015">Disulfide bond</keyword>
<dbReference type="Gene3D" id="2.10.25.10">
    <property type="entry name" value="Laminin"/>
    <property type="match status" value="4"/>
</dbReference>
<dbReference type="Pfam" id="PF00008">
    <property type="entry name" value="EGF"/>
    <property type="match status" value="1"/>
</dbReference>
<evidence type="ECO:0000256" key="3">
    <source>
        <dbReference type="ARBA" id="ARBA00022536"/>
    </source>
</evidence>
<feature type="domain" description="EGF-like" evidence="14">
    <location>
        <begin position="204"/>
        <end position="237"/>
    </location>
</feature>
<evidence type="ECO:0000259" key="14">
    <source>
        <dbReference type="PROSITE" id="PS50026"/>
    </source>
</evidence>
<dbReference type="Pfam" id="PF00053">
    <property type="entry name" value="EGF_laminin"/>
    <property type="match status" value="1"/>
</dbReference>
<feature type="region of interest" description="Disordered" evidence="12">
    <location>
        <begin position="390"/>
        <end position="444"/>
    </location>
</feature>
<dbReference type="Pfam" id="PF21700">
    <property type="entry name" value="EGF_DL_JAG"/>
    <property type="match status" value="3"/>
</dbReference>
<feature type="compositionally biased region" description="Low complexity" evidence="12">
    <location>
        <begin position="395"/>
        <end position="430"/>
    </location>
</feature>
<dbReference type="CDD" id="cd00054">
    <property type="entry name" value="EGF_CA"/>
    <property type="match status" value="1"/>
</dbReference>
<dbReference type="PROSITE" id="PS00022">
    <property type="entry name" value="EGF_1"/>
    <property type="match status" value="4"/>
</dbReference>
<keyword evidence="7 13" id="KW-1133">Transmembrane helix</keyword>
<keyword evidence="16" id="KW-1185">Reference proteome</keyword>
<organism evidence="15 16">
    <name type="scientific">Hermetia illucens</name>
    <name type="common">Black soldier fly</name>
    <dbReference type="NCBI Taxonomy" id="343691"/>
    <lineage>
        <taxon>Eukaryota</taxon>
        <taxon>Metazoa</taxon>
        <taxon>Ecdysozoa</taxon>
        <taxon>Arthropoda</taxon>
        <taxon>Hexapoda</taxon>
        <taxon>Insecta</taxon>
        <taxon>Pterygota</taxon>
        <taxon>Neoptera</taxon>
        <taxon>Endopterygota</taxon>
        <taxon>Diptera</taxon>
        <taxon>Brachycera</taxon>
        <taxon>Stratiomyomorpha</taxon>
        <taxon>Stratiomyidae</taxon>
        <taxon>Hermetiinae</taxon>
        <taxon>Hermetia</taxon>
    </lineage>
</organism>
<evidence type="ECO:0000256" key="6">
    <source>
        <dbReference type="ARBA" id="ARBA00022737"/>
    </source>
</evidence>
<accession>A0A7R8YWG9</accession>
<dbReference type="InterPro" id="IPR050969">
    <property type="entry name" value="Dev_Signal_Modulators"/>
</dbReference>
<keyword evidence="4 13" id="KW-0812">Transmembrane</keyword>
<reference evidence="15 16" key="1">
    <citation type="submission" date="2020-11" db="EMBL/GenBank/DDBJ databases">
        <authorList>
            <person name="Wallbank WR R."/>
            <person name="Pardo Diaz C."/>
            <person name="Kozak K."/>
            <person name="Martin S."/>
            <person name="Jiggins C."/>
            <person name="Moest M."/>
            <person name="Warren A I."/>
            <person name="Generalovic N T."/>
            <person name="Byers J.R.P. K."/>
            <person name="Montejo-Kovacevich G."/>
            <person name="Yen C E."/>
        </authorList>
    </citation>
    <scope>NUCLEOTIDE SEQUENCE [LARGE SCALE GENOMIC DNA]</scope>
</reference>
<dbReference type="SMART" id="SM00181">
    <property type="entry name" value="EGF"/>
    <property type="match status" value="7"/>
</dbReference>
<dbReference type="InterPro" id="IPR001774">
    <property type="entry name" value="DSL"/>
</dbReference>
<evidence type="ECO:0000256" key="13">
    <source>
        <dbReference type="SAM" id="Phobius"/>
    </source>
</evidence>
<evidence type="ECO:0000313" key="16">
    <source>
        <dbReference type="Proteomes" id="UP000594454"/>
    </source>
</evidence>
<sequence>MVKFCSCPFPISPKPDFIQLLLFLLNLTATSSFVGVTTLPSAFIVVYWVIPGCNPKFLLEVVLGKGDVDMEEHKYLILVAVLLIAYISNFADGGLRSKQVPKWKKQACEFPSYQNEQSHYVCDSTGDVKCLPGWQGDLCDVPICRKGCDPMQGYCTKPGECRCKLGYYGERCDKCIPLPGCQHGSCNESFECKCHKGWDGLFCSEPMCTPNCHATRGYCEQPGECRCKLGWSGPTCQDCQVLPGCQHGTCTKPLECKCLPGYTGILCQIPICSETCHRQRGYCRRPGECRCKVGWTGEDCSKCHPYPGCVHGDCRKPWECNCKPGWGGMLCDQELKYCEENPDTCLNGGRCISLLKEDGNFRCLCPNEFWGRRCETALFTTISPPTIMASPSGELLSSSSTSSSTLAPFTNTSGNNTLSSLPSSSLSSSTMYANDTAGSDDVSDSMLVVGENSEEAVNDMESTVEMINAPVLPNEDDLNNEA</sequence>
<evidence type="ECO:0000256" key="10">
    <source>
        <dbReference type="ARBA" id="ARBA00023180"/>
    </source>
</evidence>
<dbReference type="PROSITE" id="PS50026">
    <property type="entry name" value="EGF_3"/>
    <property type="match status" value="4"/>
</dbReference>
<keyword evidence="3 11" id="KW-0245">EGF-like domain</keyword>
<evidence type="ECO:0000256" key="12">
    <source>
        <dbReference type="SAM" id="MobiDB-lite"/>
    </source>
</evidence>
<dbReference type="OrthoDB" id="6130531at2759"/>
<dbReference type="FunFam" id="2.10.25.10:FF:000018">
    <property type="entry name" value="Delta-like 1"/>
    <property type="match status" value="3"/>
</dbReference>